<comment type="caution">
    <text evidence="1">The sequence shown here is derived from an EMBL/GenBank/DDBJ whole genome shotgun (WGS) entry which is preliminary data.</text>
</comment>
<accession>A0AAV1J9A1</accession>
<dbReference type="EMBL" id="CAVLEF010000006">
    <property type="protein sequence ID" value="CAK1545020.1"/>
    <property type="molecule type" value="Genomic_DNA"/>
</dbReference>
<dbReference type="AlphaFoldDB" id="A0AAV1J9A1"/>
<organism evidence="1 2">
    <name type="scientific">Leptosia nina</name>
    <dbReference type="NCBI Taxonomy" id="320188"/>
    <lineage>
        <taxon>Eukaryota</taxon>
        <taxon>Metazoa</taxon>
        <taxon>Ecdysozoa</taxon>
        <taxon>Arthropoda</taxon>
        <taxon>Hexapoda</taxon>
        <taxon>Insecta</taxon>
        <taxon>Pterygota</taxon>
        <taxon>Neoptera</taxon>
        <taxon>Endopterygota</taxon>
        <taxon>Lepidoptera</taxon>
        <taxon>Glossata</taxon>
        <taxon>Ditrysia</taxon>
        <taxon>Papilionoidea</taxon>
        <taxon>Pieridae</taxon>
        <taxon>Pierinae</taxon>
        <taxon>Leptosia</taxon>
    </lineage>
</organism>
<keyword evidence="2" id="KW-1185">Reference proteome</keyword>
<name>A0AAV1J9A1_9NEOP</name>
<protein>
    <submittedName>
        <fullName evidence="1">Uncharacterized protein</fullName>
    </submittedName>
</protein>
<gene>
    <name evidence="1" type="ORF">LNINA_LOCUS4716</name>
</gene>
<evidence type="ECO:0000313" key="1">
    <source>
        <dbReference type="EMBL" id="CAK1545020.1"/>
    </source>
</evidence>
<reference evidence="1 2" key="1">
    <citation type="submission" date="2023-11" db="EMBL/GenBank/DDBJ databases">
        <authorList>
            <person name="Okamura Y."/>
        </authorList>
    </citation>
    <scope>NUCLEOTIDE SEQUENCE [LARGE SCALE GENOMIC DNA]</scope>
</reference>
<proteinExistence type="predicted"/>
<evidence type="ECO:0000313" key="2">
    <source>
        <dbReference type="Proteomes" id="UP001497472"/>
    </source>
</evidence>
<sequence>MIILARKEIESCHQQQRTRGRCTIKPLRLLWEIPCCRLVLRYLEEAVNCLEDAVGQWLDGNWYRTVAVPAALGLRGCELVAELAVWYRHGRASRARTDTTLHSARSVCSRATAPQAARLPLSLNNPPAPAGRRRPYPIYFGHT</sequence>
<dbReference type="Proteomes" id="UP001497472">
    <property type="component" value="Unassembled WGS sequence"/>
</dbReference>